<dbReference type="Gene3D" id="3.40.630.30">
    <property type="match status" value="1"/>
</dbReference>
<dbReference type="VEuPathDB" id="FungiDB:RO3G_00066"/>
<dbReference type="PROSITE" id="PS51729">
    <property type="entry name" value="GNAT_YJDJ"/>
    <property type="match status" value="1"/>
</dbReference>
<dbReference type="InParanoid" id="I1BGN2"/>
<dbReference type="OMA" id="IEFYHIE"/>
<dbReference type="Pfam" id="PF14542">
    <property type="entry name" value="Acetyltransf_CG"/>
    <property type="match status" value="1"/>
</dbReference>
<dbReference type="Proteomes" id="UP000009138">
    <property type="component" value="Unassembled WGS sequence"/>
</dbReference>
<evidence type="ECO:0000313" key="3">
    <source>
        <dbReference type="EMBL" id="EIE75362.1"/>
    </source>
</evidence>
<dbReference type="GeneID" id="93607038"/>
<proteinExistence type="predicted"/>
<gene>
    <name evidence="3" type="ORF">RO3G_00066</name>
</gene>
<feature type="domain" description="N-acetyltransferase" evidence="2">
    <location>
        <begin position="46"/>
        <end position="134"/>
    </location>
</feature>
<accession>I1BGN2</accession>
<feature type="region of interest" description="Disordered" evidence="1">
    <location>
        <begin position="20"/>
        <end position="60"/>
    </location>
</feature>
<name>I1BGN2_RHIO9</name>
<dbReference type="InterPro" id="IPR016181">
    <property type="entry name" value="Acyl_CoA_acyltransferase"/>
</dbReference>
<evidence type="ECO:0000259" key="2">
    <source>
        <dbReference type="PROSITE" id="PS51729"/>
    </source>
</evidence>
<dbReference type="OrthoDB" id="74247at2759"/>
<organism evidence="3 4">
    <name type="scientific">Rhizopus delemar (strain RA 99-880 / ATCC MYA-4621 / FGSC 9543 / NRRL 43880)</name>
    <name type="common">Mucormycosis agent</name>
    <name type="synonym">Rhizopus arrhizus var. delemar</name>
    <dbReference type="NCBI Taxonomy" id="246409"/>
    <lineage>
        <taxon>Eukaryota</taxon>
        <taxon>Fungi</taxon>
        <taxon>Fungi incertae sedis</taxon>
        <taxon>Mucoromycota</taxon>
        <taxon>Mucoromycotina</taxon>
        <taxon>Mucoromycetes</taxon>
        <taxon>Mucorales</taxon>
        <taxon>Mucorineae</taxon>
        <taxon>Rhizopodaceae</taxon>
        <taxon>Rhizopus</taxon>
    </lineage>
</organism>
<dbReference type="AlphaFoldDB" id="I1BGN2"/>
<dbReference type="InterPro" id="IPR031165">
    <property type="entry name" value="GNAT_YJDJ"/>
</dbReference>
<dbReference type="STRING" id="246409.I1BGN2"/>
<keyword evidence="4" id="KW-1185">Reference proteome</keyword>
<feature type="compositionally biased region" description="Polar residues" evidence="1">
    <location>
        <begin position="20"/>
        <end position="31"/>
    </location>
</feature>
<feature type="compositionally biased region" description="Low complexity" evidence="1">
    <location>
        <begin position="32"/>
        <end position="58"/>
    </location>
</feature>
<dbReference type="eggNOG" id="ENOG502TADP">
    <property type="taxonomic scope" value="Eukaryota"/>
</dbReference>
<protein>
    <recommendedName>
        <fullName evidence="2">N-acetyltransferase domain-containing protein</fullName>
    </recommendedName>
</protein>
<sequence length="141" mass="15659">MTQSPTTSCLITKQYKISPTNEVNKTNNKTQSSTTLSSSLSPPSPPMSSTSSSSSSYSEGNTAALCYLPTTRQHIIEFYHTEIPFMYRHQGLGDLLLSRAFQWAEDTKKIVVPTCPFVRKYLAAKSPNDDSCILNQENKNV</sequence>
<dbReference type="SUPFAM" id="SSF55729">
    <property type="entry name" value="Acyl-CoA N-acyltransferases (Nat)"/>
    <property type="match status" value="1"/>
</dbReference>
<evidence type="ECO:0000313" key="4">
    <source>
        <dbReference type="Proteomes" id="UP000009138"/>
    </source>
</evidence>
<evidence type="ECO:0000256" key="1">
    <source>
        <dbReference type="SAM" id="MobiDB-lite"/>
    </source>
</evidence>
<dbReference type="EMBL" id="CH476732">
    <property type="protein sequence ID" value="EIE75362.1"/>
    <property type="molecule type" value="Genomic_DNA"/>
</dbReference>
<reference evidence="3 4" key="1">
    <citation type="journal article" date="2009" name="PLoS Genet.">
        <title>Genomic analysis of the basal lineage fungus Rhizopus oryzae reveals a whole-genome duplication.</title>
        <authorList>
            <person name="Ma L.-J."/>
            <person name="Ibrahim A.S."/>
            <person name="Skory C."/>
            <person name="Grabherr M.G."/>
            <person name="Burger G."/>
            <person name="Butler M."/>
            <person name="Elias M."/>
            <person name="Idnurm A."/>
            <person name="Lang B.F."/>
            <person name="Sone T."/>
            <person name="Abe A."/>
            <person name="Calvo S.E."/>
            <person name="Corrochano L.M."/>
            <person name="Engels R."/>
            <person name="Fu J."/>
            <person name="Hansberg W."/>
            <person name="Kim J.-M."/>
            <person name="Kodira C.D."/>
            <person name="Koehrsen M.J."/>
            <person name="Liu B."/>
            <person name="Miranda-Saavedra D."/>
            <person name="O'Leary S."/>
            <person name="Ortiz-Castellanos L."/>
            <person name="Poulter R."/>
            <person name="Rodriguez-Romero J."/>
            <person name="Ruiz-Herrera J."/>
            <person name="Shen Y.-Q."/>
            <person name="Zeng Q."/>
            <person name="Galagan J."/>
            <person name="Birren B.W."/>
            <person name="Cuomo C.A."/>
            <person name="Wickes B.L."/>
        </authorList>
    </citation>
    <scope>NUCLEOTIDE SEQUENCE [LARGE SCALE GENOMIC DNA]</scope>
    <source>
        <strain evidence="4">RA 99-880 / ATCC MYA-4621 / FGSC 9543 / NRRL 43880</strain>
    </source>
</reference>
<dbReference type="RefSeq" id="XP_067510758.1">
    <property type="nucleotide sequence ID" value="XM_067654657.1"/>
</dbReference>